<accession>A0ABW2VT02</accession>
<proteinExistence type="predicted"/>
<comment type="caution">
    <text evidence="1">The sequence shown here is derived from an EMBL/GenBank/DDBJ whole genome shotgun (WGS) entry which is preliminary data.</text>
</comment>
<evidence type="ECO:0008006" key="3">
    <source>
        <dbReference type="Google" id="ProtNLM"/>
    </source>
</evidence>
<evidence type="ECO:0000313" key="1">
    <source>
        <dbReference type="EMBL" id="MFD0287455.1"/>
    </source>
</evidence>
<reference evidence="2" key="1">
    <citation type="journal article" date="2019" name="Int. J. Syst. Evol. Microbiol.">
        <title>The Global Catalogue of Microorganisms (GCM) 10K type strain sequencing project: providing services to taxonomists for standard genome sequencing and annotation.</title>
        <authorList>
            <consortium name="The Broad Institute Genomics Platform"/>
            <consortium name="The Broad Institute Genome Sequencing Center for Infectious Disease"/>
            <person name="Wu L."/>
            <person name="Ma J."/>
        </authorList>
    </citation>
    <scope>NUCLEOTIDE SEQUENCE [LARGE SCALE GENOMIC DNA]</scope>
    <source>
        <strain evidence="2">CGMCC 4.7198</strain>
    </source>
</reference>
<name>A0ABW2VT02_9ACTN</name>
<gene>
    <name evidence="1" type="ORF">ACFQZP_38530</name>
</gene>
<dbReference type="RefSeq" id="WP_381262893.1">
    <property type="nucleotide sequence ID" value="NZ_JBHTBI010000069.1"/>
</dbReference>
<dbReference type="Proteomes" id="UP001596957">
    <property type="component" value="Unassembled WGS sequence"/>
</dbReference>
<protein>
    <recommendedName>
        <fullName evidence="3">Transposase IS204/IS1001/IS1096/IS1165 zinc-finger domain-containing protein</fullName>
    </recommendedName>
</protein>
<sequence length="82" mass="8760">MVNNATLLLGLGGVSVVRVERLTDGSRRVHLVTADKAARACPDCGVFASRVKGSTITRPRDLPYGEHGLEFHPLFFAGDPGL</sequence>
<evidence type="ECO:0000313" key="2">
    <source>
        <dbReference type="Proteomes" id="UP001596957"/>
    </source>
</evidence>
<dbReference type="EMBL" id="JBHTEC010000001">
    <property type="protein sequence ID" value="MFD0287455.1"/>
    <property type="molecule type" value="Genomic_DNA"/>
</dbReference>
<organism evidence="1 2">
    <name type="scientific">Streptomyces lutosisoli</name>
    <dbReference type="NCBI Taxonomy" id="2665721"/>
    <lineage>
        <taxon>Bacteria</taxon>
        <taxon>Bacillati</taxon>
        <taxon>Actinomycetota</taxon>
        <taxon>Actinomycetes</taxon>
        <taxon>Kitasatosporales</taxon>
        <taxon>Streptomycetaceae</taxon>
        <taxon>Streptomyces</taxon>
    </lineage>
</organism>
<keyword evidence="2" id="KW-1185">Reference proteome</keyword>